<dbReference type="PANTHER" id="PTHR43196">
    <property type="entry name" value="SULFATE ADENYLYLTRANSFERASE SUBUNIT 2"/>
    <property type="match status" value="1"/>
</dbReference>
<evidence type="ECO:0000259" key="1">
    <source>
        <dbReference type="Pfam" id="PF01507"/>
    </source>
</evidence>
<gene>
    <name evidence="2" type="ORF">SB593_10675</name>
</gene>
<dbReference type="Gene3D" id="3.40.50.620">
    <property type="entry name" value="HUPs"/>
    <property type="match status" value="1"/>
</dbReference>
<evidence type="ECO:0000313" key="2">
    <source>
        <dbReference type="EMBL" id="MEB2579420.1"/>
    </source>
</evidence>
<dbReference type="InterPro" id="IPR050128">
    <property type="entry name" value="Sulfate_adenylyltrnsfr_sub2"/>
</dbReference>
<accession>A0ABU5WL17</accession>
<organism evidence="2 3">
    <name type="scientific">Burkholderia anthinoferrum</name>
    <dbReference type="NCBI Taxonomy" id="3090833"/>
    <lineage>
        <taxon>Bacteria</taxon>
        <taxon>Pseudomonadati</taxon>
        <taxon>Pseudomonadota</taxon>
        <taxon>Betaproteobacteria</taxon>
        <taxon>Burkholderiales</taxon>
        <taxon>Burkholderiaceae</taxon>
        <taxon>Burkholderia</taxon>
    </lineage>
</organism>
<dbReference type="Proteomes" id="UP001304467">
    <property type="component" value="Unassembled WGS sequence"/>
</dbReference>
<protein>
    <submittedName>
        <fullName evidence="2">Phosphoadenosine phosphosulfate reductase family protein</fullName>
    </submittedName>
</protein>
<sequence length="276" mass="30922">MSDHVFDPALSQTAQREIAEAMSTHQRPVLKFSGGKDSLACLYLLRPWWNRVTVLWANSGDPYPETVEQMRRIRELVSNFVEVPGPGYIRGHAVEQTFPADMVPWTATAIGRLCSPNAPSFKLHSTLECCAANVWAPMQNKIRELGADLVIRGEREAEAHRPPITNGVVDPQNGGTQLIPLRRWSKDDVFSYLRAQGVELPRQYAYGMGSLDCLHCTAHLAEAGGKLRYLRDFHPDVAVEYERRLRLIQSEQERHTRLVKVALGEVEPVGAEGLGD</sequence>
<evidence type="ECO:0000313" key="3">
    <source>
        <dbReference type="Proteomes" id="UP001304467"/>
    </source>
</evidence>
<dbReference type="RefSeq" id="WP_256939979.1">
    <property type="nucleotide sequence ID" value="NZ_JAWRKY010000005.1"/>
</dbReference>
<dbReference type="InterPro" id="IPR002500">
    <property type="entry name" value="PAPS_reduct_dom"/>
</dbReference>
<proteinExistence type="predicted"/>
<dbReference type="PANTHER" id="PTHR43196:SF2">
    <property type="entry name" value="PHOSPHOADENOSINE PHOSPHOSULFATE REDUCTASE"/>
    <property type="match status" value="1"/>
</dbReference>
<dbReference type="SUPFAM" id="SSF52402">
    <property type="entry name" value="Adenine nucleotide alpha hydrolases-like"/>
    <property type="match status" value="1"/>
</dbReference>
<comment type="caution">
    <text evidence="2">The sequence shown here is derived from an EMBL/GenBank/DDBJ whole genome shotgun (WGS) entry which is preliminary data.</text>
</comment>
<name>A0ABU5WL17_9BURK</name>
<feature type="domain" description="Phosphoadenosine phosphosulphate reductase" evidence="1">
    <location>
        <begin position="28"/>
        <end position="218"/>
    </location>
</feature>
<keyword evidence="3" id="KW-1185">Reference proteome</keyword>
<dbReference type="Pfam" id="PF01507">
    <property type="entry name" value="PAPS_reduct"/>
    <property type="match status" value="1"/>
</dbReference>
<dbReference type="InterPro" id="IPR014729">
    <property type="entry name" value="Rossmann-like_a/b/a_fold"/>
</dbReference>
<dbReference type="EMBL" id="JAWRLE010000013">
    <property type="protein sequence ID" value="MEB2579420.1"/>
    <property type="molecule type" value="Genomic_DNA"/>
</dbReference>
<reference evidence="2 3" key="1">
    <citation type="journal article" date="2023" name="Front. Microbiol.">
        <title>Genomic analyses of Burkholderia respiratory isolates indicates two evolutionarily distinct B. anthina clades.</title>
        <authorList>
            <person name="Pham A."/>
            <person name="Volmer J.G."/>
            <person name="Chambers D.C."/>
            <person name="Smith D.J."/>
            <person name="Reid D.W."/>
            <person name="Burr L."/>
            <person name="Wells T.J."/>
        </authorList>
    </citation>
    <scope>NUCLEOTIDE SEQUENCE [LARGE SCALE GENOMIC DNA]</scope>
    <source>
        <strain evidence="2 3">BCCIQ07A</strain>
    </source>
</reference>